<dbReference type="PROSITE" id="PS50011">
    <property type="entry name" value="PROTEIN_KINASE_DOM"/>
    <property type="match status" value="1"/>
</dbReference>
<evidence type="ECO:0000313" key="2">
    <source>
        <dbReference type="Proteomes" id="UP000038045"/>
    </source>
</evidence>
<dbReference type="AlphaFoldDB" id="A0A0N4ZWS3"/>
<dbReference type="STRING" id="131310.A0A0N4ZWS3"/>
<dbReference type="GO" id="GO:0005524">
    <property type="term" value="F:ATP binding"/>
    <property type="evidence" value="ECO:0007669"/>
    <property type="project" value="InterPro"/>
</dbReference>
<dbReference type="InterPro" id="IPR050235">
    <property type="entry name" value="CK1_Ser-Thr_kinase"/>
</dbReference>
<dbReference type="SMART" id="SM00220">
    <property type="entry name" value="S_TKc"/>
    <property type="match status" value="1"/>
</dbReference>
<organism evidence="2 3">
    <name type="scientific">Parastrongyloides trichosuri</name>
    <name type="common">Possum-specific nematode worm</name>
    <dbReference type="NCBI Taxonomy" id="131310"/>
    <lineage>
        <taxon>Eukaryota</taxon>
        <taxon>Metazoa</taxon>
        <taxon>Ecdysozoa</taxon>
        <taxon>Nematoda</taxon>
        <taxon>Chromadorea</taxon>
        <taxon>Rhabditida</taxon>
        <taxon>Tylenchina</taxon>
        <taxon>Panagrolaimomorpha</taxon>
        <taxon>Strongyloidoidea</taxon>
        <taxon>Strongyloididae</taxon>
        <taxon>Parastrongyloides</taxon>
    </lineage>
</organism>
<dbReference type="Pfam" id="PF00069">
    <property type="entry name" value="Pkinase"/>
    <property type="match status" value="1"/>
</dbReference>
<name>A0A0N4ZWS3_PARTI</name>
<dbReference type="PANTHER" id="PTHR11909">
    <property type="entry name" value="CASEIN KINASE-RELATED"/>
    <property type="match status" value="1"/>
</dbReference>
<protein>
    <submittedName>
        <fullName evidence="3">Protein kinase domain-containing protein</fullName>
    </submittedName>
</protein>
<dbReference type="WBParaSite" id="PTRK_0001313900.1">
    <property type="protein sequence ID" value="PTRK_0001313900.1"/>
    <property type="gene ID" value="PTRK_0001313900"/>
</dbReference>
<reference evidence="3" key="1">
    <citation type="submission" date="2017-02" db="UniProtKB">
        <authorList>
            <consortium name="WormBaseParasite"/>
        </authorList>
    </citation>
    <scope>IDENTIFICATION</scope>
</reference>
<dbReference type="Proteomes" id="UP000038045">
    <property type="component" value="Unplaced"/>
</dbReference>
<proteinExistence type="predicted"/>
<dbReference type="InterPro" id="IPR000719">
    <property type="entry name" value="Prot_kinase_dom"/>
</dbReference>
<evidence type="ECO:0000259" key="1">
    <source>
        <dbReference type="PROSITE" id="PS50011"/>
    </source>
</evidence>
<feature type="domain" description="Protein kinase" evidence="1">
    <location>
        <begin position="23"/>
        <end position="320"/>
    </location>
</feature>
<dbReference type="SUPFAM" id="SSF56112">
    <property type="entry name" value="Protein kinase-like (PK-like)"/>
    <property type="match status" value="1"/>
</dbReference>
<evidence type="ECO:0000313" key="3">
    <source>
        <dbReference type="WBParaSite" id="PTRK_0001313900.1"/>
    </source>
</evidence>
<sequence>MATSSYISGKAWLQPNQVIYYKYQIHELISTGGFGQVYCASDKLTGELVAIKIERKDLRIQLLKYEADTLARINRAASKNSSTGKKHSILKLVDYFEIKNFNFLVMPMYGPNFSELKKAVPGAKFSLLTTLWVMKNMIYSLESLHNFGWIHRDVKPANFCINLYNNRVKRKMYLVDFGLAKKYRQSDGSIIPKKNFANFRGTIRYASLNAHRRRDLGRIDDLWSVYFIAVENLIGELPWKNVMDRDEVGYMKKECNLLELNYGIEGPPESFKVLHEHLINTGFYNEPKYNELCEIINNEMRDNGYDRYDKILDWEEYNTINKILNNKGVLYESHISSENNWNPRVHRYTYMV</sequence>
<dbReference type="InterPro" id="IPR011009">
    <property type="entry name" value="Kinase-like_dom_sf"/>
</dbReference>
<dbReference type="Gene3D" id="1.10.510.10">
    <property type="entry name" value="Transferase(Phosphotransferase) domain 1"/>
    <property type="match status" value="1"/>
</dbReference>
<dbReference type="GO" id="GO:0004672">
    <property type="term" value="F:protein kinase activity"/>
    <property type="evidence" value="ECO:0007669"/>
    <property type="project" value="InterPro"/>
</dbReference>
<keyword evidence="2" id="KW-1185">Reference proteome</keyword>
<accession>A0A0N4ZWS3</accession>